<dbReference type="Pfam" id="PF13624">
    <property type="entry name" value="SurA_N_3"/>
    <property type="match status" value="2"/>
</dbReference>
<dbReference type="GeneID" id="81471352"/>
<comment type="subcellular location">
    <subcellularLocation>
        <location evidence="1">Cell inner membrane</location>
        <topology evidence="1">Single-pass type II membrane protein</topology>
        <orientation evidence="1">Periplasmic side</orientation>
    </subcellularLocation>
</comment>
<evidence type="ECO:0000256" key="5">
    <source>
        <dbReference type="ARBA" id="ARBA00022989"/>
    </source>
</evidence>
<name>A0A7G9T8C3_PSEMX</name>
<keyword evidence="7" id="KW-0143">Chaperone</keyword>
<evidence type="ECO:0000256" key="1">
    <source>
        <dbReference type="ARBA" id="ARBA00004382"/>
    </source>
</evidence>
<dbReference type="SUPFAM" id="SSF54534">
    <property type="entry name" value="FKBP-like"/>
    <property type="match status" value="1"/>
</dbReference>
<dbReference type="PROSITE" id="PS50198">
    <property type="entry name" value="PPIC_PPIASE_2"/>
    <property type="match status" value="1"/>
</dbReference>
<accession>A0A7G9T8C3</accession>
<dbReference type="InterPro" id="IPR000297">
    <property type="entry name" value="PPIase_PpiC"/>
</dbReference>
<keyword evidence="11 14" id="KW-0413">Isomerase</keyword>
<organism evidence="14 15">
    <name type="scientific">Pseudoxanthomonas mexicana</name>
    <dbReference type="NCBI Taxonomy" id="128785"/>
    <lineage>
        <taxon>Bacteria</taxon>
        <taxon>Pseudomonadati</taxon>
        <taxon>Pseudomonadota</taxon>
        <taxon>Gammaproteobacteria</taxon>
        <taxon>Lysobacterales</taxon>
        <taxon>Lysobacteraceae</taxon>
        <taxon>Pseudoxanthomonas</taxon>
    </lineage>
</organism>
<dbReference type="Gene3D" id="1.10.4030.10">
    <property type="entry name" value="Porin chaperone SurA, peptide-binding domain"/>
    <property type="match status" value="1"/>
</dbReference>
<evidence type="ECO:0000256" key="7">
    <source>
        <dbReference type="ARBA" id="ARBA00023186"/>
    </source>
</evidence>
<evidence type="ECO:0000259" key="13">
    <source>
        <dbReference type="PROSITE" id="PS50198"/>
    </source>
</evidence>
<evidence type="ECO:0000256" key="9">
    <source>
        <dbReference type="ARBA" id="ARBA00040743"/>
    </source>
</evidence>
<evidence type="ECO:0000256" key="10">
    <source>
        <dbReference type="ARBA" id="ARBA00042775"/>
    </source>
</evidence>
<proteinExistence type="inferred from homology"/>
<evidence type="ECO:0000256" key="11">
    <source>
        <dbReference type="PROSITE-ProRule" id="PRU00278"/>
    </source>
</evidence>
<dbReference type="GO" id="GO:0003755">
    <property type="term" value="F:peptidyl-prolyl cis-trans isomerase activity"/>
    <property type="evidence" value="ECO:0007669"/>
    <property type="project" value="UniProtKB-KW"/>
</dbReference>
<dbReference type="GO" id="GO:0005886">
    <property type="term" value="C:plasma membrane"/>
    <property type="evidence" value="ECO:0007669"/>
    <property type="project" value="UniProtKB-SubCell"/>
</dbReference>
<evidence type="ECO:0000256" key="2">
    <source>
        <dbReference type="ARBA" id="ARBA00022475"/>
    </source>
</evidence>
<dbReference type="InterPro" id="IPR027304">
    <property type="entry name" value="Trigger_fact/SurA_dom_sf"/>
</dbReference>
<feature type="domain" description="PpiC" evidence="13">
    <location>
        <begin position="286"/>
        <end position="389"/>
    </location>
</feature>
<evidence type="ECO:0000256" key="6">
    <source>
        <dbReference type="ARBA" id="ARBA00023136"/>
    </source>
</evidence>
<dbReference type="Gene3D" id="3.10.50.40">
    <property type="match status" value="1"/>
</dbReference>
<dbReference type="AlphaFoldDB" id="A0A7G9T8C3"/>
<dbReference type="PANTHER" id="PTHR47529">
    <property type="entry name" value="PEPTIDYL-PROLYL CIS-TRANS ISOMERASE D"/>
    <property type="match status" value="1"/>
</dbReference>
<dbReference type="InterPro" id="IPR052029">
    <property type="entry name" value="PpiD_chaperone"/>
</dbReference>
<dbReference type="EMBL" id="CP060731">
    <property type="protein sequence ID" value="QNN76348.1"/>
    <property type="molecule type" value="Genomic_DNA"/>
</dbReference>
<keyword evidence="11" id="KW-0697">Rotamase</keyword>
<evidence type="ECO:0000256" key="4">
    <source>
        <dbReference type="ARBA" id="ARBA00022692"/>
    </source>
</evidence>
<comment type="similarity">
    <text evidence="8">Belongs to the PpiD chaperone family.</text>
</comment>
<evidence type="ECO:0000256" key="3">
    <source>
        <dbReference type="ARBA" id="ARBA00022519"/>
    </source>
</evidence>
<dbReference type="Proteomes" id="UP000515838">
    <property type="component" value="Chromosome"/>
</dbReference>
<keyword evidence="2" id="KW-1003">Cell membrane</keyword>
<reference evidence="14 15" key="1">
    <citation type="submission" date="2020-08" db="EMBL/GenBank/DDBJ databases">
        <title>Streptomycin Non-resistant strain, P. mexicana.</title>
        <authorList>
            <person name="Ganesh-Kumar S."/>
            <person name="Zhe T."/>
            <person name="Yu Z."/>
            <person name="Min Y."/>
        </authorList>
    </citation>
    <scope>NUCLEOTIDE SEQUENCE [LARGE SCALE GENOMIC DNA]</scope>
    <source>
        <strain evidence="14 15">GTZY2</strain>
    </source>
</reference>
<dbReference type="Pfam" id="PF13616">
    <property type="entry name" value="Rotamase_3"/>
    <property type="match status" value="1"/>
</dbReference>
<dbReference type="PANTHER" id="PTHR47529:SF1">
    <property type="entry name" value="PERIPLASMIC CHAPERONE PPID"/>
    <property type="match status" value="1"/>
</dbReference>
<evidence type="ECO:0000313" key="14">
    <source>
        <dbReference type="EMBL" id="QNN76348.1"/>
    </source>
</evidence>
<evidence type="ECO:0000313" key="15">
    <source>
        <dbReference type="Proteomes" id="UP000515838"/>
    </source>
</evidence>
<protein>
    <recommendedName>
        <fullName evidence="9">Periplasmic chaperone PpiD</fullName>
    </recommendedName>
    <alternativeName>
        <fullName evidence="10">Periplasmic folding chaperone</fullName>
    </alternativeName>
</protein>
<feature type="transmembrane region" description="Helical" evidence="12">
    <location>
        <begin position="12"/>
        <end position="30"/>
    </location>
</feature>
<dbReference type="SUPFAM" id="SSF109998">
    <property type="entry name" value="Triger factor/SurA peptide-binding domain-like"/>
    <property type="match status" value="1"/>
</dbReference>
<keyword evidence="4 12" id="KW-0812">Transmembrane</keyword>
<evidence type="ECO:0000256" key="12">
    <source>
        <dbReference type="SAM" id="Phobius"/>
    </source>
</evidence>
<sequence length="658" mass="71495">MLQKLRDKTSGWIASLILGLLIIPFAFVGVNEYMTGGTASDVALVEAPPTWWESAPQWWPVSTLWQREEVTLDEFRTAFEQARQQQRQALGDAFDPREFESADNKRKVLEQLIDQKVLALGAQRAGIVVGDAAVQKMIMSEPAFQVDGKFSPEQYQMLLSSQVPAISPLQFQEQQRDRLRMMLVPQAISESDFVTEGEQARMWKVLGETRDIGIALLPPVAEDAAPVTDAEIKAWYDGHKDDFKQAEQVSLEYLEINGATLPVAATADEAALRKRYEAEKSRFVSPEQRVVAHILIAADAGADAVTLKKAEDKAAALAKQAREGADFAALARANSEDPGSKDQGGELPPFAKDGSMVKPFEDAAFAMQVGEIRGPVKSDFGYHVLQLKQVTGGTGRSFEEVRDELAAEETNAERERAFNDLAGRVVNETLKNPTALAPAAQATGLPLQKVGPFSRNDPQGIATVPAVLRAAFSDTLVQDGTISDPIEIAPNHSVVIRVTQHTPEQALPLDKARDAVVLAIRADRREKAAQAAADALVARLQKGESLATIAAAEGLRYNALPGLRRGMPMPTAEANEAIFAAGRPAHGKITAGKVALGNGAYAVFTVDKVTEGDIAQMPAEEREGMRQQMAQLNGGIATQAYVDALRKRFKVKVFEERL</sequence>
<keyword evidence="3" id="KW-0997">Cell inner membrane</keyword>
<gene>
    <name evidence="14" type="ORF">IAE60_10255</name>
</gene>
<evidence type="ECO:0000256" key="8">
    <source>
        <dbReference type="ARBA" id="ARBA00038408"/>
    </source>
</evidence>
<keyword evidence="6 12" id="KW-0472">Membrane</keyword>
<dbReference type="RefSeq" id="WP_187572170.1">
    <property type="nucleotide sequence ID" value="NZ_CP060731.1"/>
</dbReference>
<keyword evidence="5 12" id="KW-1133">Transmembrane helix</keyword>
<dbReference type="InterPro" id="IPR046357">
    <property type="entry name" value="PPIase_dom_sf"/>
</dbReference>